<accession>A0A1C3K9I2</accession>
<evidence type="ECO:0000313" key="3">
    <source>
        <dbReference type="Proteomes" id="UP000219799"/>
    </source>
</evidence>
<dbReference type="Proteomes" id="UP000219799">
    <property type="component" value="Chromosome 2"/>
</dbReference>
<keyword evidence="1" id="KW-0812">Transmembrane</keyword>
<keyword evidence="1" id="KW-0472">Membrane</keyword>
<reference evidence="2 3" key="1">
    <citation type="submission" date="2016-06" db="EMBL/GenBank/DDBJ databases">
        <authorList>
            <consortium name="Pathogen Informatics"/>
        </authorList>
    </citation>
    <scope>NUCLEOTIDE SEQUENCE [LARGE SCALE GENOMIC DNA]</scope>
    <source>
        <strain evidence="2">PmlGA01</strain>
    </source>
</reference>
<proteinExistence type="predicted"/>
<dbReference type="EMBL" id="LT594490">
    <property type="protein sequence ID" value="SBT70181.1"/>
    <property type="molecule type" value="Genomic_DNA"/>
</dbReference>
<name>A0A1C3K9I2_PLAMA</name>
<feature type="transmembrane region" description="Helical" evidence="1">
    <location>
        <begin position="36"/>
        <end position="55"/>
    </location>
</feature>
<sequence>MEKLSNIRSYFVDQNFIEAMKLKLHNQMVASMNRTFMLKMFCVFFLFAYVGVLYLRNSNPVTN</sequence>
<dbReference type="AlphaFoldDB" id="A0A1C3K9I2"/>
<evidence type="ECO:0000256" key="1">
    <source>
        <dbReference type="SAM" id="Phobius"/>
    </source>
</evidence>
<protein>
    <submittedName>
        <fullName evidence="2">Uncharacterized protein</fullName>
    </submittedName>
</protein>
<organism evidence="2 3">
    <name type="scientific">Plasmodium malariae</name>
    <dbReference type="NCBI Taxonomy" id="5858"/>
    <lineage>
        <taxon>Eukaryota</taxon>
        <taxon>Sar</taxon>
        <taxon>Alveolata</taxon>
        <taxon>Apicomplexa</taxon>
        <taxon>Aconoidasida</taxon>
        <taxon>Haemosporida</taxon>
        <taxon>Plasmodiidae</taxon>
        <taxon>Plasmodium</taxon>
        <taxon>Plasmodium (Plasmodium)</taxon>
    </lineage>
</organism>
<keyword evidence="1" id="KW-1133">Transmembrane helix</keyword>
<gene>
    <name evidence="2" type="primary">PmlGA01_020005300</name>
    <name evidence="2" type="ORF">PMLGA01_020005300</name>
</gene>
<evidence type="ECO:0000313" key="2">
    <source>
        <dbReference type="EMBL" id="SBT70181.1"/>
    </source>
</evidence>